<feature type="compositionally biased region" description="Acidic residues" evidence="1">
    <location>
        <begin position="476"/>
        <end position="493"/>
    </location>
</feature>
<dbReference type="Proteomes" id="UP000223968">
    <property type="component" value="Unassembled WGS sequence"/>
</dbReference>
<name>A0A2B7WZR6_9EURO</name>
<organism evidence="2 3">
    <name type="scientific">Helicocarpus griseus UAMH5409</name>
    <dbReference type="NCBI Taxonomy" id="1447875"/>
    <lineage>
        <taxon>Eukaryota</taxon>
        <taxon>Fungi</taxon>
        <taxon>Dikarya</taxon>
        <taxon>Ascomycota</taxon>
        <taxon>Pezizomycotina</taxon>
        <taxon>Eurotiomycetes</taxon>
        <taxon>Eurotiomycetidae</taxon>
        <taxon>Onygenales</taxon>
        <taxon>Ajellomycetaceae</taxon>
        <taxon>Helicocarpus</taxon>
    </lineage>
</organism>
<dbReference type="EMBL" id="PDNB01000163">
    <property type="protein sequence ID" value="PGH02090.1"/>
    <property type="molecule type" value="Genomic_DNA"/>
</dbReference>
<proteinExistence type="predicted"/>
<accession>A0A2B7WZR6</accession>
<comment type="caution">
    <text evidence="2">The sequence shown here is derived from an EMBL/GenBank/DDBJ whole genome shotgun (WGS) entry which is preliminary data.</text>
</comment>
<protein>
    <submittedName>
        <fullName evidence="2">Uncharacterized protein</fullName>
    </submittedName>
</protein>
<reference evidence="2 3" key="1">
    <citation type="submission" date="2017-10" db="EMBL/GenBank/DDBJ databases">
        <title>Comparative genomics in systemic dimorphic fungi from Ajellomycetaceae.</title>
        <authorList>
            <person name="Munoz J.F."/>
            <person name="Mcewen J.G."/>
            <person name="Clay O.K."/>
            <person name="Cuomo C.A."/>
        </authorList>
    </citation>
    <scope>NUCLEOTIDE SEQUENCE [LARGE SCALE GENOMIC DNA]</scope>
    <source>
        <strain evidence="2 3">UAMH5409</strain>
    </source>
</reference>
<dbReference type="AlphaFoldDB" id="A0A2B7WZR6"/>
<keyword evidence="3" id="KW-1185">Reference proteome</keyword>
<dbReference type="OrthoDB" id="5010675at2759"/>
<evidence type="ECO:0000313" key="2">
    <source>
        <dbReference type="EMBL" id="PGH02090.1"/>
    </source>
</evidence>
<sequence length="493" mass="56574">MSELRPAFYRLPVEILILIVKPFCEYNYHYGERLQCLSTLRALRLSCSQFAYLPCVQAKLFAVIYLKSCPEHVKRLETTDFSRITPYVRSIFIESTKYTWGTSFELFKEVVTRQAIHAHAADNPERSTDLNNFQWKGKRGYGLYVEKYMKGIPPLPEDEMEKSYETYMARANEVRELFDSGSFEQVLTAAFRKLSSFTHSLRISTWDPDVGRSRNHCLAPSMLVGDALFTAVLRSVSAVDWTPADLSVNCSLTKEFSWLEDPKWASINLAGLKDLEFSPGCYLWPGSTIQDYVQNETGWNAALTSILKKCQHSLTSLKLSPSRAHSFCRDVIALPNLETLEIEELCVSPRRFASFLRLSKSLRRLKLRSIDVDSGNGWEYKYIWNAIRHHENKIRVDLDEVTIRSSNEPLNMTLGFPCREPWSETEDIENSLNNYVSNSGKWNAALQIWFDGDEGDEDGSSVHPSIFGEDSSSDQNDMEEIWDEDDDNPIEDD</sequence>
<evidence type="ECO:0000256" key="1">
    <source>
        <dbReference type="SAM" id="MobiDB-lite"/>
    </source>
</evidence>
<gene>
    <name evidence="2" type="ORF">AJ79_07727</name>
</gene>
<feature type="region of interest" description="Disordered" evidence="1">
    <location>
        <begin position="453"/>
        <end position="493"/>
    </location>
</feature>
<evidence type="ECO:0000313" key="3">
    <source>
        <dbReference type="Proteomes" id="UP000223968"/>
    </source>
</evidence>